<keyword evidence="1" id="KW-0560">Oxidoreductase</keyword>
<dbReference type="InterPro" id="IPR048381">
    <property type="entry name" value="GDH_C"/>
</dbReference>
<proteinExistence type="predicted"/>
<dbReference type="InterPro" id="IPR049064">
    <property type="entry name" value="NAD_Glu_DH_ACT3"/>
</dbReference>
<organism evidence="6 7">
    <name type="scientific">Legionella lytica</name>
    <dbReference type="NCBI Taxonomy" id="96232"/>
    <lineage>
        <taxon>Bacteria</taxon>
        <taxon>Pseudomonadati</taxon>
        <taxon>Pseudomonadota</taxon>
        <taxon>Gammaproteobacteria</taxon>
        <taxon>Legionellales</taxon>
        <taxon>Legionellaceae</taxon>
        <taxon>Legionella</taxon>
    </lineage>
</organism>
<dbReference type="Pfam" id="PF21077">
    <property type="entry name" value="GDH_ACT3"/>
    <property type="match status" value="1"/>
</dbReference>
<reference evidence="6" key="1">
    <citation type="submission" date="2021-03" db="EMBL/GenBank/DDBJ databases">
        <title>Legionella lytica PCM 2298.</title>
        <authorList>
            <person name="Koper P."/>
        </authorList>
    </citation>
    <scope>NUCLEOTIDE SEQUENCE</scope>
    <source>
        <strain evidence="6">PCM 2298</strain>
    </source>
</reference>
<dbReference type="Pfam" id="PF05088">
    <property type="entry name" value="Bac_GDH_CD"/>
    <property type="match status" value="1"/>
</dbReference>
<dbReference type="PANTHER" id="PTHR43403:SF1">
    <property type="entry name" value="NAD-SPECIFIC GLUTAMATE DEHYDROGENASE"/>
    <property type="match status" value="1"/>
</dbReference>
<feature type="coiled-coil region" evidence="2">
    <location>
        <begin position="215"/>
        <end position="242"/>
    </location>
</feature>
<feature type="domain" description="NAD-glutamate dehydrogenase catalytic" evidence="3">
    <location>
        <begin position="228"/>
        <end position="720"/>
    </location>
</feature>
<dbReference type="Proteomes" id="UP001057474">
    <property type="component" value="Chromosome"/>
</dbReference>
<evidence type="ECO:0000256" key="1">
    <source>
        <dbReference type="ARBA" id="ARBA00023002"/>
    </source>
</evidence>
<keyword evidence="7" id="KW-1185">Reference proteome</keyword>
<dbReference type="InterPro" id="IPR046346">
    <property type="entry name" value="Aminoacid_DH-like_N_sf"/>
</dbReference>
<accession>A0ABY4Y7Q4</accession>
<dbReference type="SUPFAM" id="SSF53223">
    <property type="entry name" value="Aminoacid dehydrogenase-like, N-terminal domain"/>
    <property type="match status" value="1"/>
</dbReference>
<dbReference type="Pfam" id="PF21074">
    <property type="entry name" value="GDH_C"/>
    <property type="match status" value="1"/>
</dbReference>
<evidence type="ECO:0000259" key="3">
    <source>
        <dbReference type="Pfam" id="PF05088"/>
    </source>
</evidence>
<keyword evidence="2" id="KW-0175">Coiled coil</keyword>
<dbReference type="Pfam" id="PF21078">
    <property type="entry name" value="GDH_HM3"/>
    <property type="match status" value="1"/>
</dbReference>
<dbReference type="InterPro" id="IPR028971">
    <property type="entry name" value="NAD-GDH_cat"/>
</dbReference>
<feature type="domain" description="NAD-specific glutamate dehydrogenase C-terminal" evidence="4">
    <location>
        <begin position="767"/>
        <end position="1104"/>
    </location>
</feature>
<gene>
    <name evidence="6" type="ORF">J2N86_11290</name>
</gene>
<protein>
    <submittedName>
        <fullName evidence="6">NAD-glutamate dehydrogenase</fullName>
    </submittedName>
</protein>
<evidence type="ECO:0000313" key="6">
    <source>
        <dbReference type="EMBL" id="USQ13265.1"/>
    </source>
</evidence>
<dbReference type="SUPFAM" id="SSF51735">
    <property type="entry name" value="NAD(P)-binding Rossmann-fold domains"/>
    <property type="match status" value="1"/>
</dbReference>
<dbReference type="InterPro" id="IPR007780">
    <property type="entry name" value="NAD_Glu_DH_bac"/>
</dbReference>
<evidence type="ECO:0000259" key="4">
    <source>
        <dbReference type="Pfam" id="PF21074"/>
    </source>
</evidence>
<dbReference type="InterPro" id="IPR036291">
    <property type="entry name" value="NAD(P)-bd_dom_sf"/>
</dbReference>
<sequence>MDHSWKEQLNQQLEKHIGAQKFVKALSMSYCEQHTVEEASSDLFLLDQLSVQRSTIINFYESTLSEYPLHVKIYRFGSPIPLSDILPMLENMGLRTYTERPYKIVLNEQQYWISDFNVTSTHSSALAIEQLQEIFSDALLQITSGACEDDGFNKLVLGAGLSWRELNIIRAYAKYMHQVGFRFSQQYLEKIIDTHASIAKMLIQLFSLKFSPEQNASTKKAMEQLEHEIQNRIDEISSLDEDYIIRYFWSLIKATLRTNYFQTGNGHLREYLSFKLDSAKIPDLPPGQPMYEIYVYSPRFEGIHLRSAKVSRGGIRWSERPEDFRTEVLGLMKAQKVKNSVIVPSGAKGGFILKRLDSISDREQIKQEVVTCYKLFINGLLDLTDNLIEDKVVSPANTVCYDEADPYLVVAADKGTATFSDIANSISKEFNFWLGDAFASGGSAGYDHKKMGITARGAWESIKRHFRELDINFAEQEFTVVGVGDMSGDVFGNGLTYSRNSRLLAAFDHRHIFLDPNPDAHKSFDERVRLFNLPTSSWEDYNKELISTGGGVYRRSLKSIPLSPEIKQALDISQNSLPPNELIKAILRAPVDLLFNGGIGTYVKAATESNLDVGDKTNEFCRINGSELRCKVVGEGGNLGFTQLGRVEYALNGGHINTDSIDNSAGVNCSDHEVNIKILLNKEMNQGHLTEEKRNQELAQMTEEVAQLVLEDNYNQALVLGFSAANTVLYSGLYQSYIKELEKLVNLDRTVEFLPDDKKLLERKASGQGLTRPELSILMAYTKIYITGELLKSDLPEDPYFLATMETGFPSLLTKLYAKQMEKHRLRREIIATQLSNQIVNTVGITFMFRLQRETGMSIANIARAYTLAAQAYGLEELHELIDSLNYKVSVQTQYELLHHVRQLMNLSSRWFLHHGRLHGDLAGNIEHYKQSISKLELMIPSLMAGITKDYLDKLVAQFVGIGIAEETAKKIAATRAMYTALNVVEVATQNNFDLGRTAEVYFTVGSKFNLVWFRDQIATDSREGHWNSLARVSLREDLDNLQRRITIAVLKEEQPKLDADELIDFWLSGHAFIQNRWEQLLEMLFSSQEVDYTQFFIALRELSTLISRES</sequence>
<evidence type="ECO:0000259" key="5">
    <source>
        <dbReference type="Pfam" id="PF21077"/>
    </source>
</evidence>
<dbReference type="RefSeq" id="WP_252579567.1">
    <property type="nucleotide sequence ID" value="NZ_CP071527.1"/>
</dbReference>
<feature type="domain" description="NAD-glutamate dehydrogenase ACT3" evidence="5">
    <location>
        <begin position="57"/>
        <end position="130"/>
    </location>
</feature>
<dbReference type="InterPro" id="IPR049056">
    <property type="entry name" value="NAD_Glu_DH_HM3"/>
</dbReference>
<dbReference type="Gene3D" id="3.40.50.720">
    <property type="entry name" value="NAD(P)-binding Rossmann-like Domain"/>
    <property type="match status" value="1"/>
</dbReference>
<dbReference type="EMBL" id="CP071527">
    <property type="protein sequence ID" value="USQ13265.1"/>
    <property type="molecule type" value="Genomic_DNA"/>
</dbReference>
<evidence type="ECO:0000256" key="2">
    <source>
        <dbReference type="SAM" id="Coils"/>
    </source>
</evidence>
<dbReference type="PANTHER" id="PTHR43403">
    <property type="entry name" value="NAD-SPECIFIC GLUTAMATE DEHYDROGENASE"/>
    <property type="match status" value="1"/>
</dbReference>
<evidence type="ECO:0000313" key="7">
    <source>
        <dbReference type="Proteomes" id="UP001057474"/>
    </source>
</evidence>
<name>A0ABY4Y7Q4_9GAMM</name>